<gene>
    <name evidence="2" type="ORF">BGZ80_002839</name>
</gene>
<sequence>MLLIKAVFILCSAATVLARPHAYSDNRGVVSAALFFGDDTTESSNPVDIFRNPINHATAASSVLAFSAEQAGFQPAGKYAGSLSQALDLFVTKVSTFPGFYLRNNVPREFVLKDHTTVEEFEMAIKDTNDWEPHIGEIAVKFAELVLTPLNLDRGEAERLNKWTLNLVVIDKPEDSNTVRVQLSRVELNIAFGKDPKTCSGLALEPRAYIPEQMASIVFADFEVNAGLLDANAEPLGKLVPIVSLENTMAILTSPRRGMAESEDRLSAWAIQQKVFSR</sequence>
<evidence type="ECO:0000256" key="1">
    <source>
        <dbReference type="SAM" id="SignalP"/>
    </source>
</evidence>
<comment type="caution">
    <text evidence="2">The sequence shown here is derived from an EMBL/GenBank/DDBJ whole genome shotgun (WGS) entry which is preliminary data.</text>
</comment>
<dbReference type="Proteomes" id="UP000703661">
    <property type="component" value="Unassembled WGS sequence"/>
</dbReference>
<proteinExistence type="predicted"/>
<name>A0A9P6SX18_9FUNG</name>
<accession>A0A9P6SX18</accession>
<reference evidence="2" key="1">
    <citation type="journal article" date="2020" name="Fungal Divers.">
        <title>Resolving the Mortierellaceae phylogeny through synthesis of multi-gene phylogenetics and phylogenomics.</title>
        <authorList>
            <person name="Vandepol N."/>
            <person name="Liber J."/>
            <person name="Desiro A."/>
            <person name="Na H."/>
            <person name="Kennedy M."/>
            <person name="Barry K."/>
            <person name="Grigoriev I.V."/>
            <person name="Miller A.N."/>
            <person name="O'Donnell K."/>
            <person name="Stajich J.E."/>
            <person name="Bonito G."/>
        </authorList>
    </citation>
    <scope>NUCLEOTIDE SEQUENCE</scope>
    <source>
        <strain evidence="2">NRRL 2769</strain>
    </source>
</reference>
<dbReference type="EMBL" id="JAAAID010001721">
    <property type="protein sequence ID" value="KAG0009001.1"/>
    <property type="molecule type" value="Genomic_DNA"/>
</dbReference>
<dbReference type="AlphaFoldDB" id="A0A9P6SX18"/>
<evidence type="ECO:0000313" key="3">
    <source>
        <dbReference type="Proteomes" id="UP000703661"/>
    </source>
</evidence>
<evidence type="ECO:0000313" key="2">
    <source>
        <dbReference type="EMBL" id="KAG0009001.1"/>
    </source>
</evidence>
<feature type="chain" id="PRO_5040133115" evidence="1">
    <location>
        <begin position="19"/>
        <end position="278"/>
    </location>
</feature>
<organism evidence="2 3">
    <name type="scientific">Entomortierella chlamydospora</name>
    <dbReference type="NCBI Taxonomy" id="101097"/>
    <lineage>
        <taxon>Eukaryota</taxon>
        <taxon>Fungi</taxon>
        <taxon>Fungi incertae sedis</taxon>
        <taxon>Mucoromycota</taxon>
        <taxon>Mortierellomycotina</taxon>
        <taxon>Mortierellomycetes</taxon>
        <taxon>Mortierellales</taxon>
        <taxon>Mortierellaceae</taxon>
        <taxon>Entomortierella</taxon>
    </lineage>
</organism>
<protein>
    <submittedName>
        <fullName evidence="2">Uncharacterized protein</fullName>
    </submittedName>
</protein>
<keyword evidence="3" id="KW-1185">Reference proteome</keyword>
<keyword evidence="1" id="KW-0732">Signal</keyword>
<feature type="signal peptide" evidence="1">
    <location>
        <begin position="1"/>
        <end position="18"/>
    </location>
</feature>